<dbReference type="EMBL" id="QBLH01002749">
    <property type="protein sequence ID" value="TGZ47183.1"/>
    <property type="molecule type" value="Genomic_DNA"/>
</dbReference>
<sequence length="1067" mass="120125">MDVKVEIKCNFNAPRHSSEVQENEKDGGREGGDTLGRLDEASLPVIRKCLEAVMGNRVNGVGTYELREVRDNALKRPGRKNARARARPSARERTPRERKNLTYRPLVNGERELNVIRLGTPKPHRRLSPLSCSIAHDPKISPRDMIASASDPRGHLRSRAARRGGGQGPTIPLRFCRTCSRIVGGGFNRFAVMHQCIGASSRFVISARRSLDDLSALDRPCTRLIKYISDTASTVCLLRHVTARNNFGTIEPRSRSVDRFSLSRLMPSMWKLFGSYKRSETVDHDISFGGRSRIPRMKWYPLGAQSKSDYIACRTKHPCNPILEGWEASAAVQSRPTNEIRKKDLRSHAHEVPLVSSDLDKTQGCYATAECRGSIQRIVRKREESGVEELFPLARFRFLSVLNLHPVPSLSSPETNPLDLGIEEEEVSPDISRHINRDLVLISVHAISFLAKYRKSILTFFEIYRPSHGKRELLIYSFTRVPCPSHDDSFTIDHVLAKIGRESVTPTLKGSGAAVSYTFPSRWKEERVTFVSAGNDDDDDDGNVMSARGERTITRRRAAQWSPSRVPRPHSKNRSSQPVIFDVIKKRIYGDSITGAQLFQGRGALNKFIRHLTVIKDTRHAEARVIAIVLSPPLNGHTCATQTEIVFIISRRRAAEKRRVGRGRGRERSSIARTSDVVIGATTRGLILIPDDEGSPRGDARECGPVTGRSRGCWHAGLTDKHNDLMTISDVTAGAFSRPMTDRSRRGEHTLPRSSSVNTNYPPVFFIEPRSSGNRETQSSVTTMRGIPGRLDTLRSSLDPFFQELGKRSRFFLNRRIPAAPGISVSESRIRDSLKFDRALSRPPKEERADNAIIWFFEKSHVACTRTVSDINQILSRECFDYPSGDLSRLLSIEQYISPISKSDAELEIKSRIYRERSSVEDKRAITKTVSTRCRRTVINSRRSGRRSSPWAFRPSQITTFASSSLSSFSLYLSPNSLLSFNREHDVGRNTRPRYDATLRPFHRIIIMISEAIVRWRSISNSLLASPRALAAVSINSAIYARLHGFLRSGQISANAFGYRRRSLEKR</sequence>
<feature type="region of interest" description="Disordered" evidence="1">
    <location>
        <begin position="74"/>
        <end position="97"/>
    </location>
</feature>
<keyword evidence="3" id="KW-1185">Reference proteome</keyword>
<organism evidence="2 3">
    <name type="scientific">Temnothorax longispinosus</name>
    <dbReference type="NCBI Taxonomy" id="300112"/>
    <lineage>
        <taxon>Eukaryota</taxon>
        <taxon>Metazoa</taxon>
        <taxon>Ecdysozoa</taxon>
        <taxon>Arthropoda</taxon>
        <taxon>Hexapoda</taxon>
        <taxon>Insecta</taxon>
        <taxon>Pterygota</taxon>
        <taxon>Neoptera</taxon>
        <taxon>Endopterygota</taxon>
        <taxon>Hymenoptera</taxon>
        <taxon>Apocrita</taxon>
        <taxon>Aculeata</taxon>
        <taxon>Formicoidea</taxon>
        <taxon>Formicidae</taxon>
        <taxon>Myrmicinae</taxon>
        <taxon>Temnothorax</taxon>
    </lineage>
</organism>
<feature type="compositionally biased region" description="Basic and acidic residues" evidence="1">
    <location>
        <begin position="16"/>
        <end position="36"/>
    </location>
</feature>
<accession>A0A4S2KD30</accession>
<comment type="caution">
    <text evidence="2">The sequence shown here is derived from an EMBL/GenBank/DDBJ whole genome shotgun (WGS) entry which is preliminary data.</text>
</comment>
<feature type="region of interest" description="Disordered" evidence="1">
    <location>
        <begin position="738"/>
        <end position="758"/>
    </location>
</feature>
<feature type="region of interest" description="Disordered" evidence="1">
    <location>
        <begin position="142"/>
        <end position="167"/>
    </location>
</feature>
<evidence type="ECO:0000313" key="2">
    <source>
        <dbReference type="EMBL" id="TGZ47183.1"/>
    </source>
</evidence>
<evidence type="ECO:0000256" key="1">
    <source>
        <dbReference type="SAM" id="MobiDB-lite"/>
    </source>
</evidence>
<gene>
    <name evidence="2" type="ORF">DBV15_10097</name>
</gene>
<protein>
    <submittedName>
        <fullName evidence="2">Uncharacterized protein</fullName>
    </submittedName>
</protein>
<name>A0A4S2KD30_9HYME</name>
<feature type="region of interest" description="Disordered" evidence="1">
    <location>
        <begin position="14"/>
        <end position="36"/>
    </location>
</feature>
<dbReference type="AlphaFoldDB" id="A0A4S2KD30"/>
<proteinExistence type="predicted"/>
<feature type="compositionally biased region" description="Basic and acidic residues" evidence="1">
    <location>
        <begin position="740"/>
        <end position="751"/>
    </location>
</feature>
<feature type="compositionally biased region" description="Basic residues" evidence="1">
    <location>
        <begin position="76"/>
        <end position="88"/>
    </location>
</feature>
<reference evidence="2 3" key="1">
    <citation type="journal article" date="2019" name="Philos. Trans. R. Soc. Lond., B, Biol. Sci.">
        <title>Ant behaviour and brain gene expression of defending hosts depend on the ecological success of the intruding social parasite.</title>
        <authorList>
            <person name="Kaur R."/>
            <person name="Stoldt M."/>
            <person name="Jongepier E."/>
            <person name="Feldmeyer B."/>
            <person name="Menzel F."/>
            <person name="Bornberg-Bauer E."/>
            <person name="Foitzik S."/>
        </authorList>
    </citation>
    <scope>NUCLEOTIDE SEQUENCE [LARGE SCALE GENOMIC DNA]</scope>
    <source>
        <tissue evidence="2">Whole body</tissue>
    </source>
</reference>
<feature type="region of interest" description="Disordered" evidence="1">
    <location>
        <begin position="555"/>
        <end position="575"/>
    </location>
</feature>
<dbReference type="Proteomes" id="UP000310200">
    <property type="component" value="Unassembled WGS sequence"/>
</dbReference>
<evidence type="ECO:0000313" key="3">
    <source>
        <dbReference type="Proteomes" id="UP000310200"/>
    </source>
</evidence>